<dbReference type="AlphaFoldDB" id="A0A6B0UUG6"/>
<reference evidence="2" key="1">
    <citation type="submission" date="2019-12" db="EMBL/GenBank/DDBJ databases">
        <title>An insight into the sialome of adult female Ixodes ricinus ticks feeding for 6 days.</title>
        <authorList>
            <person name="Perner J."/>
            <person name="Ribeiro J.M.C."/>
        </authorList>
    </citation>
    <scope>NUCLEOTIDE SEQUENCE</scope>
    <source>
        <strain evidence="2">Semi-engorged</strain>
        <tissue evidence="2">Salivary glands</tissue>
    </source>
</reference>
<organism evidence="2">
    <name type="scientific">Ixodes ricinus</name>
    <name type="common">Common tick</name>
    <name type="synonym">Acarus ricinus</name>
    <dbReference type="NCBI Taxonomy" id="34613"/>
    <lineage>
        <taxon>Eukaryota</taxon>
        <taxon>Metazoa</taxon>
        <taxon>Ecdysozoa</taxon>
        <taxon>Arthropoda</taxon>
        <taxon>Chelicerata</taxon>
        <taxon>Arachnida</taxon>
        <taxon>Acari</taxon>
        <taxon>Parasitiformes</taxon>
        <taxon>Ixodida</taxon>
        <taxon>Ixodoidea</taxon>
        <taxon>Ixodidae</taxon>
        <taxon>Ixodinae</taxon>
        <taxon>Ixodes</taxon>
    </lineage>
</organism>
<proteinExistence type="predicted"/>
<accession>A0A6B0UUG6</accession>
<dbReference type="EMBL" id="GIFC01011108">
    <property type="protein sequence ID" value="MXU93191.1"/>
    <property type="molecule type" value="Transcribed_RNA"/>
</dbReference>
<keyword evidence="1" id="KW-1133">Transmembrane helix</keyword>
<name>A0A6B0UUG6_IXORI</name>
<sequence>MLAAYRRKSCGIIASTLNAPTTLSHAHPVATLAAALRTIPFFGSLRPCTTAVLYRTVSSTFWEKKPTFLSRRQLCEIARIGDDKTVKNDSARKNGCLSIMFPFFFFFFLALSHVFGDVVLCVEPWYCERALFSLSLPLPSRG</sequence>
<keyword evidence="1" id="KW-0812">Transmembrane</keyword>
<keyword evidence="1" id="KW-0472">Membrane</keyword>
<protein>
    <submittedName>
        <fullName evidence="2">Uncharacterized protein</fullName>
    </submittedName>
</protein>
<evidence type="ECO:0000256" key="1">
    <source>
        <dbReference type="SAM" id="Phobius"/>
    </source>
</evidence>
<evidence type="ECO:0000313" key="2">
    <source>
        <dbReference type="EMBL" id="MXU93191.1"/>
    </source>
</evidence>
<feature type="transmembrane region" description="Helical" evidence="1">
    <location>
        <begin position="96"/>
        <end position="115"/>
    </location>
</feature>